<evidence type="ECO:0000256" key="1">
    <source>
        <dbReference type="SAM" id="SignalP"/>
    </source>
</evidence>
<reference evidence="4" key="2">
    <citation type="submission" date="2020-09" db="EMBL/GenBank/DDBJ databases">
        <authorList>
            <person name="Sun Q."/>
            <person name="Ohkuma M."/>
        </authorList>
    </citation>
    <scope>NUCLEOTIDE SEQUENCE</scope>
    <source>
        <strain evidence="4">JCM 3172</strain>
    </source>
</reference>
<dbReference type="SUPFAM" id="SSF89372">
    <property type="entry name" value="Fucose-specific lectin"/>
    <property type="match status" value="1"/>
</dbReference>
<accession>A0A918HEN6</accession>
<dbReference type="Gene3D" id="2.115.10.10">
    <property type="entry name" value="Tachylectin 2"/>
    <property type="match status" value="2"/>
</dbReference>
<feature type="domain" description="PLL-like beta propeller" evidence="3">
    <location>
        <begin position="359"/>
        <end position="588"/>
    </location>
</feature>
<comment type="caution">
    <text evidence="4">The sequence shown here is derived from an EMBL/GenBank/DDBJ whole genome shotgun (WGS) entry which is preliminary data.</text>
</comment>
<dbReference type="RefSeq" id="WP_189204418.1">
    <property type="nucleotide sequence ID" value="NZ_BMQQ01000029.1"/>
</dbReference>
<dbReference type="InterPro" id="IPR023294">
    <property type="entry name" value="Tachylectin2"/>
</dbReference>
<keyword evidence="1" id="KW-0732">Signal</keyword>
<feature type="domain" description="Tachylectin 2" evidence="2">
    <location>
        <begin position="50"/>
        <end position="276"/>
    </location>
</feature>
<evidence type="ECO:0000259" key="3">
    <source>
        <dbReference type="Pfam" id="PF26607"/>
    </source>
</evidence>
<dbReference type="InterPro" id="IPR036813">
    <property type="entry name" value="Tachylectin2_sf"/>
</dbReference>
<sequence length="651" mass="68561">MSKRLTRLPSRGTTTAIAAVAVAPLLIAMPGTAKAATTVSCVPDAPLQSVTTTGALYQYKMKTPLTGTAYTGPATIGAGFEQHGRTLSGPGQSYYGFKADGVYYSHRNSAGGWTAGHKKIGSGLGFVAKPENRDRATVDRAGWIWTIEESGALKAYKYDAASGTWANGGSSKPLDEDWGRYTLITAGDSGVLYGRTADGKLYRSHFDMTTQRWLERHVLVSSGGWNEFKSISSNGGDTLVATQNSTGNALYYRYDDATHTWPVSRVKVGANGWTNFREVTASPDSCTLLTNVSPASPAIPLKDYTATTVLQGPTGKVELAYVDNIGPCRLIHGSADPAAFDTTIYTPIGGPEAFAGRPSLATHSDGRLSVTAHNTAGAAVWQRYRSTTEAWGTWNNQLGAMAQPAVTANTPSGLLAEFSADAGGRPWYRLLSKNGSDFTAWMPLPGSGFSGPFTAVAARHGIQLFGKNASGTLSTALFKEDGTLSAWTTVGSQQIIGEPAVMSYQGYRMRIFATTAEGNVVTTAQTAEGSDFSAWSAVPGVAAAGSPSAVLSPVTGTAEVVVRDRQSQIQTTGEVTQNSGTWRNWQSPGFESLTSATDPTAFTFSEGGQTWGYTFRNASNQVSIYRAQYTGTGAAALSSLRFAGGAAPAPK</sequence>
<dbReference type="AlphaFoldDB" id="A0A918HEN6"/>
<dbReference type="Pfam" id="PF26607">
    <property type="entry name" value="DUF8189"/>
    <property type="match status" value="1"/>
</dbReference>
<proteinExistence type="predicted"/>
<evidence type="ECO:0008006" key="6">
    <source>
        <dbReference type="Google" id="ProtNLM"/>
    </source>
</evidence>
<dbReference type="EMBL" id="BMQQ01000029">
    <property type="protein sequence ID" value="GGT55695.1"/>
    <property type="molecule type" value="Genomic_DNA"/>
</dbReference>
<evidence type="ECO:0000259" key="2">
    <source>
        <dbReference type="Pfam" id="PF14517"/>
    </source>
</evidence>
<dbReference type="SUPFAM" id="SSF50934">
    <property type="entry name" value="Tachylectin-2"/>
    <property type="match status" value="1"/>
</dbReference>
<evidence type="ECO:0000313" key="4">
    <source>
        <dbReference type="EMBL" id="GGT55695.1"/>
    </source>
</evidence>
<organism evidence="4 5">
    <name type="scientific">Streptomyces purpureus</name>
    <dbReference type="NCBI Taxonomy" id="1951"/>
    <lineage>
        <taxon>Bacteria</taxon>
        <taxon>Bacillati</taxon>
        <taxon>Actinomycetota</taxon>
        <taxon>Actinomycetes</taxon>
        <taxon>Kitasatosporales</taxon>
        <taxon>Streptomycetaceae</taxon>
        <taxon>Streptomyces</taxon>
    </lineage>
</organism>
<protein>
    <recommendedName>
        <fullName evidence="6">Tachylectin 2 domain-containing protein</fullName>
    </recommendedName>
</protein>
<feature type="signal peptide" evidence="1">
    <location>
        <begin position="1"/>
        <end position="35"/>
    </location>
</feature>
<name>A0A918HEN6_9ACTN</name>
<dbReference type="InterPro" id="IPR058502">
    <property type="entry name" value="PLL-like_beta-prop"/>
</dbReference>
<reference evidence="4" key="1">
    <citation type="journal article" date="2014" name="Int. J. Syst. Evol. Microbiol.">
        <title>Complete genome sequence of Corynebacterium casei LMG S-19264T (=DSM 44701T), isolated from a smear-ripened cheese.</title>
        <authorList>
            <consortium name="US DOE Joint Genome Institute (JGI-PGF)"/>
            <person name="Walter F."/>
            <person name="Albersmeier A."/>
            <person name="Kalinowski J."/>
            <person name="Ruckert C."/>
        </authorList>
    </citation>
    <scope>NUCLEOTIDE SEQUENCE</scope>
    <source>
        <strain evidence="4">JCM 3172</strain>
    </source>
</reference>
<feature type="chain" id="PRO_5037778066" description="Tachylectin 2 domain-containing protein" evidence="1">
    <location>
        <begin position="36"/>
        <end position="651"/>
    </location>
</feature>
<gene>
    <name evidence="4" type="ORF">GCM10014713_56830</name>
</gene>
<evidence type="ECO:0000313" key="5">
    <source>
        <dbReference type="Proteomes" id="UP000619486"/>
    </source>
</evidence>
<dbReference type="Proteomes" id="UP000619486">
    <property type="component" value="Unassembled WGS sequence"/>
</dbReference>
<keyword evidence="5" id="KW-1185">Reference proteome</keyword>
<dbReference type="Pfam" id="PF14517">
    <property type="entry name" value="Tachylectin"/>
    <property type="match status" value="1"/>
</dbReference>